<evidence type="ECO:0000259" key="6">
    <source>
        <dbReference type="PROSITE" id="PS51296"/>
    </source>
</evidence>
<keyword evidence="3" id="KW-0560">Oxidoreductase</keyword>
<dbReference type="EMBL" id="SIUB01000001">
    <property type="protein sequence ID" value="TBN54762.1"/>
    <property type="molecule type" value="Genomic_DNA"/>
</dbReference>
<dbReference type="OrthoDB" id="7456916at2"/>
<dbReference type="SUPFAM" id="SSF50022">
    <property type="entry name" value="ISP domain"/>
    <property type="match status" value="1"/>
</dbReference>
<organism evidence="7 8">
    <name type="scientific">Hansschlegelia quercus</name>
    <dbReference type="NCBI Taxonomy" id="2528245"/>
    <lineage>
        <taxon>Bacteria</taxon>
        <taxon>Pseudomonadati</taxon>
        <taxon>Pseudomonadota</taxon>
        <taxon>Alphaproteobacteria</taxon>
        <taxon>Hyphomicrobiales</taxon>
        <taxon>Methylopilaceae</taxon>
        <taxon>Hansschlegelia</taxon>
    </lineage>
</organism>
<dbReference type="Gene3D" id="2.102.10.10">
    <property type="entry name" value="Rieske [2Fe-2S] iron-sulphur domain"/>
    <property type="match status" value="1"/>
</dbReference>
<proteinExistence type="predicted"/>
<reference evidence="7 8" key="1">
    <citation type="submission" date="2019-02" db="EMBL/GenBank/DDBJ databases">
        <title>Hansschlegelia quercus sp. nov., a novel methylotrophic bacterium from buds of oak (Quercus robur L.).</title>
        <authorList>
            <person name="Agafonova N.V."/>
            <person name="Kaparullina E.N."/>
            <person name="Grouzdev D.S."/>
            <person name="Doronina N.V."/>
        </authorList>
    </citation>
    <scope>NUCLEOTIDE SEQUENCE [LARGE SCALE GENOMIC DNA]</scope>
    <source>
        <strain evidence="7 8">Dub</strain>
    </source>
</reference>
<dbReference type="InterPro" id="IPR036922">
    <property type="entry name" value="Rieske_2Fe-2S_sf"/>
</dbReference>
<keyword evidence="1" id="KW-0001">2Fe-2S</keyword>
<dbReference type="Proteomes" id="UP000291613">
    <property type="component" value="Unassembled WGS sequence"/>
</dbReference>
<dbReference type="GO" id="GO:0046872">
    <property type="term" value="F:metal ion binding"/>
    <property type="evidence" value="ECO:0007669"/>
    <property type="project" value="UniProtKB-KW"/>
</dbReference>
<evidence type="ECO:0000256" key="3">
    <source>
        <dbReference type="ARBA" id="ARBA00023002"/>
    </source>
</evidence>
<comment type="caution">
    <text evidence="7">The sequence shown here is derived from an EMBL/GenBank/DDBJ whole genome shotgun (WGS) entry which is preliminary data.</text>
</comment>
<dbReference type="AlphaFoldDB" id="A0A4Q9GKM7"/>
<dbReference type="Gene3D" id="3.90.380.10">
    <property type="entry name" value="Naphthalene 1,2-dioxygenase Alpha Subunit, Chain A, domain 1"/>
    <property type="match status" value="1"/>
</dbReference>
<keyword evidence="4" id="KW-0408">Iron</keyword>
<evidence type="ECO:0000256" key="1">
    <source>
        <dbReference type="ARBA" id="ARBA00022714"/>
    </source>
</evidence>
<keyword evidence="8" id="KW-1185">Reference proteome</keyword>
<dbReference type="PANTHER" id="PTHR43756">
    <property type="entry name" value="CHOLINE MONOOXYGENASE, CHLOROPLASTIC"/>
    <property type="match status" value="1"/>
</dbReference>
<feature type="domain" description="Rieske" evidence="6">
    <location>
        <begin position="58"/>
        <end position="170"/>
    </location>
</feature>
<name>A0A4Q9GKM7_9HYPH</name>
<evidence type="ECO:0000313" key="8">
    <source>
        <dbReference type="Proteomes" id="UP000291613"/>
    </source>
</evidence>
<sequence length="366" mass="39927">MSHRPDLGYYDEGQDLADAAFYADAIGPAGGARVLPPAAFRSLSYTLLEDEAVWTRDWICVGSHEAIPDVGDLLPFTIGTHGLHVQRAEEGLKARFNKAQHGGCRVVPLQCQTGAKTKCSFTSCGYSRDRMAIPAGELGDGTPEMHQYLGLRPERLLTADVRSWGPLIFVNLDVRPEAPEASLSELNRLGGFFGNDKRGCSAETWLEFPANWKLVGQHLASGEPALEDMDGGWILATGALSNGEPARFAWLFPNLVLIATDSETCVAILQQTAIGQTLCRVRIYGAAAAERADFWIAEINGRASAAAQEHLALSRWGTQFRPETLSAPLPVQRDSHGLWMQRVLAARVARSPRNDIPQPLFQNPRG</sequence>
<dbReference type="GO" id="GO:0016491">
    <property type="term" value="F:oxidoreductase activity"/>
    <property type="evidence" value="ECO:0007669"/>
    <property type="project" value="UniProtKB-KW"/>
</dbReference>
<dbReference type="GO" id="GO:0051537">
    <property type="term" value="F:2 iron, 2 sulfur cluster binding"/>
    <property type="evidence" value="ECO:0007669"/>
    <property type="project" value="UniProtKB-KW"/>
</dbReference>
<dbReference type="InterPro" id="IPR001663">
    <property type="entry name" value="Rng_hydr_dOase-A"/>
</dbReference>
<dbReference type="RefSeq" id="WP_131001015.1">
    <property type="nucleotide sequence ID" value="NZ_JBHSZR010000002.1"/>
</dbReference>
<evidence type="ECO:0000256" key="2">
    <source>
        <dbReference type="ARBA" id="ARBA00022723"/>
    </source>
</evidence>
<gene>
    <name evidence="7" type="ORF">EYR15_00915</name>
</gene>
<protein>
    <submittedName>
        <fullName evidence="7">Ring-hydroxylating oxygenase subunit alpha</fullName>
    </submittedName>
</protein>
<evidence type="ECO:0000256" key="4">
    <source>
        <dbReference type="ARBA" id="ARBA00023004"/>
    </source>
</evidence>
<evidence type="ECO:0000256" key="5">
    <source>
        <dbReference type="ARBA" id="ARBA00023014"/>
    </source>
</evidence>
<keyword evidence="2" id="KW-0479">Metal-binding</keyword>
<dbReference type="PANTHER" id="PTHR43756:SF5">
    <property type="entry name" value="CHOLINE MONOOXYGENASE, CHLOROPLASTIC"/>
    <property type="match status" value="1"/>
</dbReference>
<evidence type="ECO:0000313" key="7">
    <source>
        <dbReference type="EMBL" id="TBN54762.1"/>
    </source>
</evidence>
<dbReference type="PROSITE" id="PS51296">
    <property type="entry name" value="RIESKE"/>
    <property type="match status" value="1"/>
</dbReference>
<accession>A0A4Q9GKM7</accession>
<dbReference type="InterPro" id="IPR017941">
    <property type="entry name" value="Rieske_2Fe-2S"/>
</dbReference>
<keyword evidence="5" id="KW-0411">Iron-sulfur</keyword>